<gene>
    <name evidence="2" type="ORF">TNIN_178651</name>
</gene>
<evidence type="ECO:0000256" key="1">
    <source>
        <dbReference type="SAM" id="MobiDB-lite"/>
    </source>
</evidence>
<reference evidence="2" key="1">
    <citation type="submission" date="2020-08" db="EMBL/GenBank/DDBJ databases">
        <title>Multicomponent nature underlies the extraordinary mechanical properties of spider dragline silk.</title>
        <authorList>
            <person name="Kono N."/>
            <person name="Nakamura H."/>
            <person name="Mori M."/>
            <person name="Yoshida Y."/>
            <person name="Ohtoshi R."/>
            <person name="Malay A.D."/>
            <person name="Moran D.A.P."/>
            <person name="Tomita M."/>
            <person name="Numata K."/>
            <person name="Arakawa K."/>
        </authorList>
    </citation>
    <scope>NUCLEOTIDE SEQUENCE</scope>
</reference>
<evidence type="ECO:0000313" key="2">
    <source>
        <dbReference type="EMBL" id="GFS44358.1"/>
    </source>
</evidence>
<dbReference type="AlphaFoldDB" id="A0A8X6IIG9"/>
<proteinExistence type="predicted"/>
<comment type="caution">
    <text evidence="2">The sequence shown here is derived from an EMBL/GenBank/DDBJ whole genome shotgun (WGS) entry which is preliminary data.</text>
</comment>
<feature type="compositionally biased region" description="Polar residues" evidence="1">
    <location>
        <begin position="8"/>
        <end position="18"/>
    </location>
</feature>
<name>A0A8X6IIG9_9ARAC</name>
<dbReference type="EMBL" id="BMAV01025747">
    <property type="protein sequence ID" value="GFS44358.1"/>
    <property type="molecule type" value="Genomic_DNA"/>
</dbReference>
<accession>A0A8X6IIG9</accession>
<organism evidence="2 3">
    <name type="scientific">Trichonephila inaurata madagascariensis</name>
    <dbReference type="NCBI Taxonomy" id="2747483"/>
    <lineage>
        <taxon>Eukaryota</taxon>
        <taxon>Metazoa</taxon>
        <taxon>Ecdysozoa</taxon>
        <taxon>Arthropoda</taxon>
        <taxon>Chelicerata</taxon>
        <taxon>Arachnida</taxon>
        <taxon>Araneae</taxon>
        <taxon>Araneomorphae</taxon>
        <taxon>Entelegynae</taxon>
        <taxon>Araneoidea</taxon>
        <taxon>Nephilidae</taxon>
        <taxon>Trichonephila</taxon>
        <taxon>Trichonephila inaurata</taxon>
    </lineage>
</organism>
<feature type="region of interest" description="Disordered" evidence="1">
    <location>
        <begin position="1"/>
        <end position="24"/>
    </location>
</feature>
<dbReference type="Proteomes" id="UP000886998">
    <property type="component" value="Unassembled WGS sequence"/>
</dbReference>
<feature type="region of interest" description="Disordered" evidence="1">
    <location>
        <begin position="44"/>
        <end position="75"/>
    </location>
</feature>
<dbReference type="OrthoDB" id="6436660at2759"/>
<keyword evidence="3" id="KW-1185">Reference proteome</keyword>
<protein>
    <submittedName>
        <fullName evidence="2">Uncharacterized protein</fullName>
    </submittedName>
</protein>
<sequence>MNHDGRSSRQSSRCTVTPTAPPLHLCDEGSSYKYHNGAVLAEYSAHHEGQIPSKHVTPPPDAVDDEPEPSAPPLELMDKVRGYESASFEAGKLFSSRLLSFSACYFHMRQLVSERSETLFR</sequence>
<evidence type="ECO:0000313" key="3">
    <source>
        <dbReference type="Proteomes" id="UP000886998"/>
    </source>
</evidence>